<keyword evidence="3" id="KW-0804">Transcription</keyword>
<dbReference type="Gene3D" id="1.10.10.60">
    <property type="entry name" value="Homeodomain-like"/>
    <property type="match status" value="1"/>
</dbReference>
<evidence type="ECO:0000313" key="5">
    <source>
        <dbReference type="EMBL" id="GAA4805615.1"/>
    </source>
</evidence>
<organism evidence="5 6">
    <name type="scientific">Olivibacter ginsenosidimutans</name>
    <dbReference type="NCBI Taxonomy" id="1176537"/>
    <lineage>
        <taxon>Bacteria</taxon>
        <taxon>Pseudomonadati</taxon>
        <taxon>Bacteroidota</taxon>
        <taxon>Sphingobacteriia</taxon>
        <taxon>Sphingobacteriales</taxon>
        <taxon>Sphingobacteriaceae</taxon>
        <taxon>Olivibacter</taxon>
    </lineage>
</organism>
<dbReference type="InterPro" id="IPR037923">
    <property type="entry name" value="HTH-like"/>
</dbReference>
<keyword evidence="1" id="KW-0805">Transcription regulation</keyword>
<dbReference type="SMART" id="SM00342">
    <property type="entry name" value="HTH_ARAC"/>
    <property type="match status" value="1"/>
</dbReference>
<evidence type="ECO:0000256" key="1">
    <source>
        <dbReference type="ARBA" id="ARBA00023015"/>
    </source>
</evidence>
<keyword evidence="2" id="KW-0238">DNA-binding</keyword>
<dbReference type="PANTHER" id="PTHR43280">
    <property type="entry name" value="ARAC-FAMILY TRANSCRIPTIONAL REGULATOR"/>
    <property type="match status" value="1"/>
</dbReference>
<evidence type="ECO:0000256" key="2">
    <source>
        <dbReference type="ARBA" id="ARBA00023125"/>
    </source>
</evidence>
<comment type="caution">
    <text evidence="5">The sequence shown here is derived from an EMBL/GenBank/DDBJ whole genome shotgun (WGS) entry which is preliminary data.</text>
</comment>
<gene>
    <name evidence="5" type="ORF">GCM10023231_38480</name>
</gene>
<feature type="domain" description="HTH araC/xylS-type" evidence="4">
    <location>
        <begin position="197"/>
        <end position="295"/>
    </location>
</feature>
<dbReference type="SUPFAM" id="SSF46689">
    <property type="entry name" value="Homeodomain-like"/>
    <property type="match status" value="1"/>
</dbReference>
<sequence length="299" mass="34947">MGKKSTEIISHHLSEDDSREFAVFHINKRLLNSKEFKPYNIFNPFKSDFFAILMVHEGVIDVNVNLQHFRLEKNNLLAFAPNMIKHLVDISDNCKFYAILYKSSFLVNANIREFHQDVYDLLISGMPLFNLALHEVKTLNNLIEVMLLRSYADELNQPNDAVVKHGFLAFMYEYAFLYRKYMKERNRKVSRKEDIMLRFIKLVANHFKEERSVDFYAKKLFITSKYLSEITKDVAGKTASSIIAEMVIMEAKSLLNIPSLTIIEIADLLNFSDMSFFGKYFKRYTGVNPSTYRKTSVLH</sequence>
<proteinExistence type="predicted"/>
<evidence type="ECO:0000313" key="6">
    <source>
        <dbReference type="Proteomes" id="UP001501411"/>
    </source>
</evidence>
<keyword evidence="6" id="KW-1185">Reference proteome</keyword>
<dbReference type="PROSITE" id="PS01124">
    <property type="entry name" value="HTH_ARAC_FAMILY_2"/>
    <property type="match status" value="1"/>
</dbReference>
<dbReference type="SUPFAM" id="SSF51215">
    <property type="entry name" value="Regulatory protein AraC"/>
    <property type="match status" value="1"/>
</dbReference>
<evidence type="ECO:0000259" key="4">
    <source>
        <dbReference type="PROSITE" id="PS01124"/>
    </source>
</evidence>
<dbReference type="RefSeq" id="WP_345234551.1">
    <property type="nucleotide sequence ID" value="NZ_BAABIQ010000044.1"/>
</dbReference>
<dbReference type="Pfam" id="PF12833">
    <property type="entry name" value="HTH_18"/>
    <property type="match status" value="1"/>
</dbReference>
<reference evidence="6" key="1">
    <citation type="journal article" date="2019" name="Int. J. Syst. Evol. Microbiol.">
        <title>The Global Catalogue of Microorganisms (GCM) 10K type strain sequencing project: providing services to taxonomists for standard genome sequencing and annotation.</title>
        <authorList>
            <consortium name="The Broad Institute Genomics Platform"/>
            <consortium name="The Broad Institute Genome Sequencing Center for Infectious Disease"/>
            <person name="Wu L."/>
            <person name="Ma J."/>
        </authorList>
    </citation>
    <scope>NUCLEOTIDE SEQUENCE [LARGE SCALE GENOMIC DNA]</scope>
    <source>
        <strain evidence="6">JCM 18200</strain>
    </source>
</reference>
<dbReference type="Proteomes" id="UP001501411">
    <property type="component" value="Unassembled WGS sequence"/>
</dbReference>
<protein>
    <submittedName>
        <fullName evidence="5">Helix-turn-helix domain-containing protein</fullName>
    </submittedName>
</protein>
<dbReference type="PANTHER" id="PTHR43280:SF32">
    <property type="entry name" value="TRANSCRIPTIONAL REGULATORY PROTEIN"/>
    <property type="match status" value="1"/>
</dbReference>
<dbReference type="InterPro" id="IPR009057">
    <property type="entry name" value="Homeodomain-like_sf"/>
</dbReference>
<dbReference type="InterPro" id="IPR018060">
    <property type="entry name" value="HTH_AraC"/>
</dbReference>
<accession>A0ABP9C9N8</accession>
<evidence type="ECO:0000256" key="3">
    <source>
        <dbReference type="ARBA" id="ARBA00023163"/>
    </source>
</evidence>
<dbReference type="EMBL" id="BAABIQ010000044">
    <property type="protein sequence ID" value="GAA4805615.1"/>
    <property type="molecule type" value="Genomic_DNA"/>
</dbReference>
<name>A0ABP9C9N8_9SPHI</name>